<dbReference type="PANTHER" id="PTHR47507:SF2">
    <property type="entry name" value="BARRIER-TO-AUTOINTEGRATION FACTOR-LIKE PROTEIN"/>
    <property type="match status" value="1"/>
</dbReference>
<evidence type="ECO:0000313" key="8">
    <source>
        <dbReference type="Proteomes" id="UP000438429"/>
    </source>
</evidence>
<gene>
    <name evidence="7" type="ORF">F2P81_020657</name>
</gene>
<dbReference type="SMART" id="SM01023">
    <property type="entry name" value="BAF"/>
    <property type="match status" value="1"/>
</dbReference>
<feature type="transmembrane region" description="Helical" evidence="6">
    <location>
        <begin position="65"/>
        <end position="82"/>
    </location>
</feature>
<dbReference type="FunFam" id="1.10.150.40:FF:000002">
    <property type="entry name" value="Barrier to autointegration factor 2"/>
    <property type="match status" value="1"/>
</dbReference>
<dbReference type="EMBL" id="VEVO01000018">
    <property type="protein sequence ID" value="KAF0027916.1"/>
    <property type="molecule type" value="Genomic_DNA"/>
</dbReference>
<keyword evidence="2" id="KW-0539">Nucleus</keyword>
<keyword evidence="6" id="KW-1133">Transmembrane helix</keyword>
<accession>A0A6A4RYH5</accession>
<evidence type="ECO:0000256" key="4">
    <source>
        <dbReference type="ARBA" id="ARBA00079764"/>
    </source>
</evidence>
<reference evidence="7 8" key="1">
    <citation type="submission" date="2019-06" db="EMBL/GenBank/DDBJ databases">
        <title>Draft genomes of female and male turbot (Scophthalmus maximus).</title>
        <authorList>
            <person name="Xu H."/>
            <person name="Xu X.-W."/>
            <person name="Shao C."/>
            <person name="Chen S."/>
        </authorList>
    </citation>
    <scope>NUCLEOTIDE SEQUENCE [LARGE SCALE GENOMIC DNA]</scope>
    <source>
        <strain evidence="7">Ysfricsl-2016a</strain>
        <tissue evidence="7">Blood</tissue>
    </source>
</reference>
<dbReference type="PANTHER" id="PTHR47507">
    <property type="entry name" value="BARRIER TO AUTOINTEGRATION FACTOR 2"/>
    <property type="match status" value="1"/>
</dbReference>
<keyword evidence="6" id="KW-0472">Membrane</keyword>
<evidence type="ECO:0000256" key="1">
    <source>
        <dbReference type="ARBA" id="ARBA00004123"/>
    </source>
</evidence>
<dbReference type="GO" id="GO:0000793">
    <property type="term" value="C:condensed chromosome"/>
    <property type="evidence" value="ECO:0007669"/>
    <property type="project" value="TreeGrafter"/>
</dbReference>
<dbReference type="InterPro" id="IPR004122">
    <property type="entry name" value="BAF_prot"/>
</dbReference>
<feature type="region of interest" description="Disordered" evidence="5">
    <location>
        <begin position="1"/>
        <end position="47"/>
    </location>
</feature>
<comment type="subcellular location">
    <subcellularLocation>
        <location evidence="1">Nucleus</location>
    </subcellularLocation>
</comment>
<name>A0A6A4RYH5_SCOMX</name>
<dbReference type="InterPro" id="IPR051387">
    <property type="entry name" value="BAF"/>
</dbReference>
<keyword evidence="6" id="KW-0812">Transmembrane</keyword>
<evidence type="ECO:0000313" key="7">
    <source>
        <dbReference type="EMBL" id="KAF0027916.1"/>
    </source>
</evidence>
<evidence type="ECO:0000256" key="6">
    <source>
        <dbReference type="SAM" id="Phobius"/>
    </source>
</evidence>
<evidence type="ECO:0000256" key="2">
    <source>
        <dbReference type="ARBA" id="ARBA00023242"/>
    </source>
</evidence>
<evidence type="ECO:0000256" key="3">
    <source>
        <dbReference type="ARBA" id="ARBA00074730"/>
    </source>
</evidence>
<organism evidence="7 8">
    <name type="scientific">Scophthalmus maximus</name>
    <name type="common">Turbot</name>
    <name type="synonym">Psetta maxima</name>
    <dbReference type="NCBI Taxonomy" id="52904"/>
    <lineage>
        <taxon>Eukaryota</taxon>
        <taxon>Metazoa</taxon>
        <taxon>Chordata</taxon>
        <taxon>Craniata</taxon>
        <taxon>Vertebrata</taxon>
        <taxon>Euteleostomi</taxon>
        <taxon>Actinopterygii</taxon>
        <taxon>Neopterygii</taxon>
        <taxon>Teleostei</taxon>
        <taxon>Neoteleostei</taxon>
        <taxon>Acanthomorphata</taxon>
        <taxon>Carangaria</taxon>
        <taxon>Pleuronectiformes</taxon>
        <taxon>Pleuronectoidei</taxon>
        <taxon>Scophthalmidae</taxon>
        <taxon>Scophthalmus</taxon>
    </lineage>
</organism>
<dbReference type="InterPro" id="IPR036617">
    <property type="entry name" value="BAF_sf"/>
</dbReference>
<sequence>MRKRNNSLTPELDGGSLLDRDPDLKQRPGGRAEGPAAGDHRGPAEERTMGKPFRRLGLLGKVKRFMLWLLVVYVSVPFLVKLCPSIQAKLVFLNFEAETTESSCTRSSVHQVTTSSRLITEVYRFLPGFDWFFLDAITANNIRFASDEKTGLVAIRFGLLRTATMSTTTQKHRDFVGEPMGDKSVTSLSGIGETLGRKLEEQGFDKAFVVLGQFLLLKKDMEIFTEWLKDASGANSRQAGSCALCLKDWCDAFL</sequence>
<dbReference type="AlphaFoldDB" id="A0A6A4RYH5"/>
<dbReference type="GO" id="GO:0005634">
    <property type="term" value="C:nucleus"/>
    <property type="evidence" value="ECO:0007669"/>
    <property type="project" value="UniProtKB-SubCell"/>
</dbReference>
<dbReference type="Pfam" id="PF02961">
    <property type="entry name" value="SAM_BAF"/>
    <property type="match status" value="1"/>
</dbReference>
<comment type="caution">
    <text evidence="7">The sequence shown here is derived from an EMBL/GenBank/DDBJ whole genome shotgun (WGS) entry which is preliminary data.</text>
</comment>
<proteinExistence type="predicted"/>
<evidence type="ECO:0000256" key="5">
    <source>
        <dbReference type="SAM" id="MobiDB-lite"/>
    </source>
</evidence>
<protein>
    <recommendedName>
        <fullName evidence="3">Barrier-to-autointegration factor-like protein</fullName>
    </recommendedName>
    <alternativeName>
        <fullName evidence="4">Barrier-to-autointegration factor 2</fullName>
    </alternativeName>
</protein>
<dbReference type="GO" id="GO:0003677">
    <property type="term" value="F:DNA binding"/>
    <property type="evidence" value="ECO:0007669"/>
    <property type="project" value="InterPro"/>
</dbReference>
<dbReference type="SUPFAM" id="SSF47798">
    <property type="entry name" value="Barrier-to-autointegration factor, BAF"/>
    <property type="match status" value="1"/>
</dbReference>
<dbReference type="Proteomes" id="UP000438429">
    <property type="component" value="Unassembled WGS sequence"/>
</dbReference>
<feature type="compositionally biased region" description="Low complexity" evidence="5">
    <location>
        <begin position="27"/>
        <end position="37"/>
    </location>
</feature>
<feature type="compositionally biased region" description="Basic and acidic residues" evidence="5">
    <location>
        <begin position="38"/>
        <end position="47"/>
    </location>
</feature>
<dbReference type="Gene3D" id="1.10.150.40">
    <property type="entry name" value="Barrier-to-autointegration factor, BAF"/>
    <property type="match status" value="1"/>
</dbReference>
<dbReference type="GO" id="GO:0051276">
    <property type="term" value="P:chromosome organization"/>
    <property type="evidence" value="ECO:0007669"/>
    <property type="project" value="TreeGrafter"/>
</dbReference>